<feature type="compositionally biased region" description="Basic and acidic residues" evidence="2">
    <location>
        <begin position="640"/>
        <end position="658"/>
    </location>
</feature>
<feature type="region of interest" description="Disordered" evidence="2">
    <location>
        <begin position="640"/>
        <end position="756"/>
    </location>
</feature>
<evidence type="ECO:0000313" key="5">
    <source>
        <dbReference type="EMBL" id="KAK9729278.1"/>
    </source>
</evidence>
<evidence type="ECO:0000259" key="4">
    <source>
        <dbReference type="PROSITE" id="PS51676"/>
    </source>
</evidence>
<dbReference type="CDD" id="cd00201">
    <property type="entry name" value="WW"/>
    <property type="match status" value="3"/>
</dbReference>
<feature type="domain" description="FF" evidence="4">
    <location>
        <begin position="581"/>
        <end position="637"/>
    </location>
</feature>
<dbReference type="SMART" id="SM00456">
    <property type="entry name" value="WW"/>
    <property type="match status" value="3"/>
</dbReference>
<dbReference type="InterPro" id="IPR036517">
    <property type="entry name" value="FF_domain_sf"/>
</dbReference>
<dbReference type="Gene3D" id="1.10.10.440">
    <property type="entry name" value="FF domain"/>
    <property type="match status" value="5"/>
</dbReference>
<dbReference type="Pfam" id="PF25432">
    <property type="entry name" value="FF_PRPF40A"/>
    <property type="match status" value="1"/>
</dbReference>
<feature type="domain" description="FF" evidence="4">
    <location>
        <begin position="443"/>
        <end position="505"/>
    </location>
</feature>
<keyword evidence="1" id="KW-0175">Coiled coil</keyword>
<dbReference type="InterPro" id="IPR036020">
    <property type="entry name" value="WW_dom_sf"/>
</dbReference>
<keyword evidence="6" id="KW-1185">Reference proteome</keyword>
<feature type="compositionally biased region" description="Basic and acidic residues" evidence="2">
    <location>
        <begin position="742"/>
        <end position="756"/>
    </location>
</feature>
<dbReference type="PROSITE" id="PS01159">
    <property type="entry name" value="WW_DOMAIN_1"/>
    <property type="match status" value="1"/>
</dbReference>
<feature type="compositionally biased region" description="Acidic residues" evidence="2">
    <location>
        <begin position="720"/>
        <end position="729"/>
    </location>
</feature>
<evidence type="ECO:0000313" key="6">
    <source>
        <dbReference type="Proteomes" id="UP001479436"/>
    </source>
</evidence>
<dbReference type="Pfam" id="PF01846">
    <property type="entry name" value="FF"/>
    <property type="match status" value="5"/>
</dbReference>
<feature type="domain" description="WW" evidence="3">
    <location>
        <begin position="22"/>
        <end position="55"/>
    </location>
</feature>
<protein>
    <submittedName>
        <fullName evidence="5">U1 snRNP protein</fullName>
    </submittedName>
</protein>
<dbReference type="Proteomes" id="UP001479436">
    <property type="component" value="Unassembled WGS sequence"/>
</dbReference>
<comment type="caution">
    <text evidence="5">The sequence shown here is derived from an EMBL/GenBank/DDBJ whole genome shotgun (WGS) entry which is preliminary data.</text>
</comment>
<evidence type="ECO:0000259" key="3">
    <source>
        <dbReference type="PROSITE" id="PS50020"/>
    </source>
</evidence>
<sequence length="756" mass="89080">MSWASSDNLQMAKEDHVPSTVTQINPAWSEHLMPDGRTYYYNSVTKQSLWEKPAELSGDSEKKPKNDVWKEYLTKEGKKYYYNTETKVTTWEAPSELKAQEKNTASTISPNVSSIQNSATVTTPQTSDPSTPVSAPIANSGSTLWKEYTTEDGRKYYHNSATKVTTWEMPAEFKESTEMSASRPSPKSTSLEIARASPVPAKVSTPPTASKTAPSKPVPIISNISIDFKTKEEAETAFFKLLKDTGVTSTWSWEQTMRAIISHPIYRSLKTLAERKQTFQKYVQERRKIEEEEYKVRTLKNRGDFLLMLQKHPEITSAIRWRKAAEMLRQDATFQHIRDEKEMRGYYEDYIYEVKKREKDQERIKRKEGMERFAQLLEEIPEITRETRWKDAQSIFRASPEFQEIAWEAMDALDFLAVFEEHIKKLEDEYIDKRKREKEARIRTERKNRDAVRELIDSSIKSGQITARSRWQDFYPLIKDHAFFINMLGQPGSTPLELFWDAIEILDEKMYQKRKCVNDILKEKNITVTPDDTLDSFIDVLKDHEQVSNISEEEMKIIFEQIHKKAVSRQKEEQRKEQKRRRRIADDFKYFLKHLKPQITTDTKWDEIRSSIEGSEEFNAVESEEERLHIFQKVLDRLKEKEKDRGEESEEGTVKAEEGELEDKDSSRKRKHKKDRKKKHHKSRRHRYESDASDSDDERRKHKKKKSKRDDDAMSTSSIEEGEARDEDYDSQHRSHRKSHHESHSRSRKTRDYYDD</sequence>
<dbReference type="Pfam" id="PF00397">
    <property type="entry name" value="WW"/>
    <property type="match status" value="3"/>
</dbReference>
<organism evidence="5 6">
    <name type="scientific">Basidiobolus ranarum</name>
    <dbReference type="NCBI Taxonomy" id="34480"/>
    <lineage>
        <taxon>Eukaryota</taxon>
        <taxon>Fungi</taxon>
        <taxon>Fungi incertae sedis</taxon>
        <taxon>Zoopagomycota</taxon>
        <taxon>Entomophthoromycotina</taxon>
        <taxon>Basidiobolomycetes</taxon>
        <taxon>Basidiobolales</taxon>
        <taxon>Basidiobolaceae</taxon>
        <taxon>Basidiobolus</taxon>
    </lineage>
</organism>
<proteinExistence type="predicted"/>
<dbReference type="PROSITE" id="PS50020">
    <property type="entry name" value="WW_DOMAIN_2"/>
    <property type="match status" value="3"/>
</dbReference>
<dbReference type="PANTHER" id="PTHR11864">
    <property type="entry name" value="PRE-MRNA-PROCESSING PROTEIN PRP40"/>
    <property type="match status" value="1"/>
</dbReference>
<feature type="coiled-coil region" evidence="1">
    <location>
        <begin position="416"/>
        <end position="443"/>
    </location>
</feature>
<evidence type="ECO:0000256" key="1">
    <source>
        <dbReference type="SAM" id="Coils"/>
    </source>
</evidence>
<dbReference type="PANTHER" id="PTHR11864:SF0">
    <property type="entry name" value="PRP40 PRE-MRNA PROCESSING FACTOR 40 HOMOLOG A (YEAST)"/>
    <property type="match status" value="1"/>
</dbReference>
<feature type="domain" description="FF" evidence="4">
    <location>
        <begin position="366"/>
        <end position="425"/>
    </location>
</feature>
<feature type="compositionally biased region" description="Polar residues" evidence="2">
    <location>
        <begin position="102"/>
        <end position="138"/>
    </location>
</feature>
<reference evidence="5 6" key="1">
    <citation type="submission" date="2023-04" db="EMBL/GenBank/DDBJ databases">
        <title>Genome of Basidiobolus ranarum AG-B5.</title>
        <authorList>
            <person name="Stajich J.E."/>
            <person name="Carter-House D."/>
            <person name="Gryganskyi A."/>
        </authorList>
    </citation>
    <scope>NUCLEOTIDE SEQUENCE [LARGE SCALE GENOMIC DNA]</scope>
    <source>
        <strain evidence="5 6">AG-B5</strain>
    </source>
</reference>
<dbReference type="InterPro" id="IPR002713">
    <property type="entry name" value="FF_domain"/>
</dbReference>
<dbReference type="EMBL" id="JASJQH010006883">
    <property type="protein sequence ID" value="KAK9729278.1"/>
    <property type="molecule type" value="Genomic_DNA"/>
</dbReference>
<feature type="coiled-coil region" evidence="1">
    <location>
        <begin position="272"/>
        <end position="302"/>
    </location>
</feature>
<dbReference type="InterPro" id="IPR001202">
    <property type="entry name" value="WW_dom"/>
</dbReference>
<dbReference type="PROSITE" id="PS51676">
    <property type="entry name" value="FF"/>
    <property type="match status" value="4"/>
</dbReference>
<feature type="domain" description="WW" evidence="3">
    <location>
        <begin position="145"/>
        <end position="172"/>
    </location>
</feature>
<feature type="domain" description="WW" evidence="3">
    <location>
        <begin position="63"/>
        <end position="96"/>
    </location>
</feature>
<gene>
    <name evidence="5" type="primary">PRP40</name>
    <name evidence="5" type="ORF">K7432_000428</name>
</gene>
<dbReference type="SUPFAM" id="SSF51045">
    <property type="entry name" value="WW domain"/>
    <property type="match status" value="3"/>
</dbReference>
<name>A0ABR2WB74_9FUNG</name>
<accession>A0ABR2WB74</accession>
<evidence type="ECO:0000256" key="2">
    <source>
        <dbReference type="SAM" id="MobiDB-lite"/>
    </source>
</evidence>
<feature type="compositionally biased region" description="Basic residues" evidence="2">
    <location>
        <begin position="667"/>
        <end position="687"/>
    </location>
</feature>
<dbReference type="InterPro" id="IPR039726">
    <property type="entry name" value="Prp40-like"/>
</dbReference>
<feature type="region of interest" description="Disordered" evidence="2">
    <location>
        <begin position="99"/>
        <end position="138"/>
    </location>
</feature>
<dbReference type="Gene3D" id="2.20.70.10">
    <property type="match status" value="3"/>
</dbReference>
<feature type="domain" description="FF" evidence="4">
    <location>
        <begin position="231"/>
        <end position="285"/>
    </location>
</feature>
<dbReference type="SMART" id="SM00441">
    <property type="entry name" value="FF"/>
    <property type="match status" value="5"/>
</dbReference>
<dbReference type="SUPFAM" id="SSF81698">
    <property type="entry name" value="FF domain"/>
    <property type="match status" value="5"/>
</dbReference>